<dbReference type="Proteomes" id="UP000298564">
    <property type="component" value="Chromosome"/>
</dbReference>
<organism evidence="12 13">
    <name type="scientific">Buchnera aphidicola</name>
    <name type="common">Lipaphis pseudobrassicae</name>
    <dbReference type="NCBI Taxonomy" id="1258543"/>
    <lineage>
        <taxon>Bacteria</taxon>
        <taxon>Pseudomonadati</taxon>
        <taxon>Pseudomonadota</taxon>
        <taxon>Gammaproteobacteria</taxon>
        <taxon>Enterobacterales</taxon>
        <taxon>Erwiniaceae</taxon>
        <taxon>Buchnera</taxon>
    </lineage>
</organism>
<evidence type="ECO:0000256" key="7">
    <source>
        <dbReference type="ARBA" id="ARBA00026073"/>
    </source>
</evidence>
<protein>
    <recommendedName>
        <fullName evidence="2">DNA polymerase III subunit delta'</fullName>
        <ecNumber evidence="1">2.7.7.7</ecNumber>
    </recommendedName>
</protein>
<evidence type="ECO:0000256" key="6">
    <source>
        <dbReference type="ARBA" id="ARBA00022932"/>
    </source>
</evidence>
<dbReference type="InterPro" id="IPR050238">
    <property type="entry name" value="DNA_Rep/Repair_Clamp_Loader"/>
</dbReference>
<dbReference type="GO" id="GO:0003887">
    <property type="term" value="F:DNA-directed DNA polymerase activity"/>
    <property type="evidence" value="ECO:0007669"/>
    <property type="project" value="UniProtKB-KW"/>
</dbReference>
<dbReference type="SUPFAM" id="SSF52540">
    <property type="entry name" value="P-loop containing nucleoside triphosphate hydrolases"/>
    <property type="match status" value="1"/>
</dbReference>
<reference evidence="12 13" key="1">
    <citation type="submission" date="2018-12" db="EMBL/GenBank/DDBJ databases">
        <authorList>
            <person name="Chong R.A."/>
        </authorList>
    </citation>
    <scope>NUCLEOTIDE SEQUENCE [LARGE SCALE GENOMIC DNA]</scope>
    <source>
        <strain evidence="12 13">Lps</strain>
    </source>
</reference>
<dbReference type="Gene3D" id="1.20.272.10">
    <property type="match status" value="1"/>
</dbReference>
<sequence length="326" mass="38796">MNLYPWLIKPYKKIIHQYQINKAHHAILIKTQKGMGISNLVWCISRWLLCLQSKGIKFCNECHGCKLMLSRNHPDLHELKNKIFNIEDIRIINEKIFKRSQQGGSKVIFLSNIRNLTHSAVNGLLKTLEEPPKNTWFFLINYDNSNLYLTLNSRCILYKIFIPKEEDSLTWLKNETHEKNRSYLAALRINQGSPISAKKFINGEMWIERENFCKHLFDSFKYKNLLKILKILHHKDSVIKIQWICSILLDAIKFNFSKKKYLTNIDQIELIQFISYNHTNYILDISIRTWMQCIHRLLNIPGVNYELLLMEQLMKWEKILNFVLLT</sequence>
<comment type="function">
    <text evidence="8">DNA polymerase III is a complex, multichain enzyme responsible for most of the replicative synthesis in bacteria. This DNA polymerase also exhibits 3' to 5' exonuclease activity.</text>
</comment>
<dbReference type="PANTHER" id="PTHR11669">
    <property type="entry name" value="REPLICATION FACTOR C / DNA POLYMERASE III GAMMA-TAU SUBUNIT"/>
    <property type="match status" value="1"/>
</dbReference>
<evidence type="ECO:0000256" key="4">
    <source>
        <dbReference type="ARBA" id="ARBA00022695"/>
    </source>
</evidence>
<evidence type="ECO:0000256" key="8">
    <source>
        <dbReference type="ARBA" id="ARBA00037724"/>
    </source>
</evidence>
<evidence type="ECO:0000313" key="12">
    <source>
        <dbReference type="EMBL" id="QCI22213.1"/>
    </source>
</evidence>
<comment type="subunit">
    <text evidence="7">DNA polymerase III contains a core (composed of alpha, epsilon and theta chains) that associates with a tau subunit. This core dimerizes to form the POLIII' complex. PolIII' associates with the gamma complex (composed of gamma, delta, delta', psi and chi chains) and with the beta chain to form the complete DNA polymerase III complex.</text>
</comment>
<dbReference type="AlphaFoldDB" id="A0A4D6Y0N5"/>
<dbReference type="SUPFAM" id="SSF48019">
    <property type="entry name" value="post-AAA+ oligomerization domain-like"/>
    <property type="match status" value="1"/>
</dbReference>
<dbReference type="GO" id="GO:0003677">
    <property type="term" value="F:DNA binding"/>
    <property type="evidence" value="ECO:0007669"/>
    <property type="project" value="InterPro"/>
</dbReference>
<evidence type="ECO:0000259" key="10">
    <source>
        <dbReference type="Pfam" id="PF09115"/>
    </source>
</evidence>
<evidence type="ECO:0000256" key="2">
    <source>
        <dbReference type="ARBA" id="ARBA00014363"/>
    </source>
</evidence>
<proteinExistence type="predicted"/>
<dbReference type="GO" id="GO:0006261">
    <property type="term" value="P:DNA-templated DNA replication"/>
    <property type="evidence" value="ECO:0007669"/>
    <property type="project" value="TreeGrafter"/>
</dbReference>
<dbReference type="Pfam" id="PF13177">
    <property type="entry name" value="DNA_pol3_delta2"/>
    <property type="match status" value="1"/>
</dbReference>
<reference evidence="12 13" key="2">
    <citation type="submission" date="2019-05" db="EMBL/GenBank/DDBJ databases">
        <title>Genome evolution of the obligate endosymbiont Buchnera aphidicola.</title>
        <authorList>
            <person name="Moran N.A."/>
        </authorList>
    </citation>
    <scope>NUCLEOTIDE SEQUENCE [LARGE SCALE GENOMIC DNA]</scope>
    <source>
        <strain evidence="12 13">Lps</strain>
    </source>
</reference>
<dbReference type="InterPro" id="IPR008921">
    <property type="entry name" value="DNA_pol3_clamp-load_cplx_C"/>
</dbReference>
<dbReference type="OrthoDB" id="9811073at2"/>
<dbReference type="EMBL" id="CP034870">
    <property type="protein sequence ID" value="QCI22213.1"/>
    <property type="molecule type" value="Genomic_DNA"/>
</dbReference>
<dbReference type="RefSeq" id="WP_158356053.1">
    <property type="nucleotide sequence ID" value="NZ_CP034870.1"/>
</dbReference>
<dbReference type="EC" id="2.7.7.7" evidence="1"/>
<dbReference type="InterPro" id="IPR027417">
    <property type="entry name" value="P-loop_NTPase"/>
</dbReference>
<feature type="domain" description="DNA polymerase III delta subunit C-terminal" evidence="10">
    <location>
        <begin position="205"/>
        <end position="317"/>
    </location>
</feature>
<accession>A0A4D6Y0N5</accession>
<keyword evidence="4" id="KW-0548">Nucleotidyltransferase</keyword>
<evidence type="ECO:0000256" key="3">
    <source>
        <dbReference type="ARBA" id="ARBA00022679"/>
    </source>
</evidence>
<keyword evidence="6" id="KW-0239">DNA-directed DNA polymerase</keyword>
<comment type="catalytic activity">
    <reaction evidence="9">
        <text>DNA(n) + a 2'-deoxyribonucleoside 5'-triphosphate = DNA(n+1) + diphosphate</text>
        <dbReference type="Rhea" id="RHEA:22508"/>
        <dbReference type="Rhea" id="RHEA-COMP:17339"/>
        <dbReference type="Rhea" id="RHEA-COMP:17340"/>
        <dbReference type="ChEBI" id="CHEBI:33019"/>
        <dbReference type="ChEBI" id="CHEBI:61560"/>
        <dbReference type="ChEBI" id="CHEBI:173112"/>
        <dbReference type="EC" id="2.7.7.7"/>
    </reaction>
</comment>
<dbReference type="Pfam" id="PF21500">
    <property type="entry name" value="HolB_lid"/>
    <property type="match status" value="1"/>
</dbReference>
<evidence type="ECO:0000313" key="13">
    <source>
        <dbReference type="Proteomes" id="UP000298564"/>
    </source>
</evidence>
<dbReference type="GO" id="GO:0009360">
    <property type="term" value="C:DNA polymerase III complex"/>
    <property type="evidence" value="ECO:0007669"/>
    <property type="project" value="InterPro"/>
</dbReference>
<keyword evidence="5" id="KW-0235">DNA replication</keyword>
<evidence type="ECO:0000256" key="5">
    <source>
        <dbReference type="ARBA" id="ARBA00022705"/>
    </source>
</evidence>
<dbReference type="PANTHER" id="PTHR11669:SF8">
    <property type="entry name" value="DNA POLYMERASE III SUBUNIT DELTA"/>
    <property type="match status" value="1"/>
</dbReference>
<evidence type="ECO:0000256" key="9">
    <source>
        <dbReference type="ARBA" id="ARBA00049244"/>
    </source>
</evidence>
<dbReference type="Pfam" id="PF09115">
    <property type="entry name" value="DNApol3-delta_C"/>
    <property type="match status" value="1"/>
</dbReference>
<keyword evidence="3" id="KW-0808">Transferase</keyword>
<name>A0A4D6Y0N5_9GAMM</name>
<evidence type="ECO:0000259" key="11">
    <source>
        <dbReference type="Pfam" id="PF21500"/>
    </source>
</evidence>
<feature type="domain" description="DNA polymerase III subunit delta' AAA+ ATPase lid" evidence="11">
    <location>
        <begin position="163"/>
        <end position="200"/>
    </location>
</feature>
<gene>
    <name evidence="12" type="ORF">D9V70_01815</name>
</gene>
<dbReference type="Gene3D" id="3.40.50.300">
    <property type="entry name" value="P-loop containing nucleotide triphosphate hydrolases"/>
    <property type="match status" value="1"/>
</dbReference>
<dbReference type="InterPro" id="IPR048731">
    <property type="entry name" value="HolB_lid-gammaproteobact"/>
</dbReference>
<evidence type="ECO:0000256" key="1">
    <source>
        <dbReference type="ARBA" id="ARBA00012417"/>
    </source>
</evidence>
<dbReference type="InterPro" id="IPR015199">
    <property type="entry name" value="DNA_pol_III_delta_C"/>
</dbReference>